<reference evidence="6 7" key="2">
    <citation type="journal article" date="2022" name="Mol. Biol. Evol.">
        <title>Comparative Genomics Reveals Insights into the Divergent Evolution of Astigmatic Mites and Household Pest Adaptations.</title>
        <authorList>
            <person name="Xiong Q."/>
            <person name="Wan A.T."/>
            <person name="Liu X."/>
            <person name="Fung C.S."/>
            <person name="Xiao X."/>
            <person name="Malainual N."/>
            <person name="Hou J."/>
            <person name="Wang L."/>
            <person name="Wang M."/>
            <person name="Yang K.Y."/>
            <person name="Cui Y."/>
            <person name="Leung E.L."/>
            <person name="Nong W."/>
            <person name="Shin S.K."/>
            <person name="Au S.W."/>
            <person name="Jeong K.Y."/>
            <person name="Chew F.T."/>
            <person name="Hui J.H."/>
            <person name="Leung T.F."/>
            <person name="Tungtrongchitr A."/>
            <person name="Zhong N."/>
            <person name="Liu Z."/>
            <person name="Tsui S.K."/>
        </authorList>
    </citation>
    <scope>NUCLEOTIDE SEQUENCE [LARGE SCALE GENOMIC DNA]</scope>
    <source>
        <strain evidence="6">Derp</strain>
    </source>
</reference>
<dbReference type="PROSITE" id="PS50089">
    <property type="entry name" value="ZF_RING_2"/>
    <property type="match status" value="1"/>
</dbReference>
<feature type="region of interest" description="Disordered" evidence="4">
    <location>
        <begin position="320"/>
        <end position="342"/>
    </location>
</feature>
<dbReference type="SUPFAM" id="SSF57850">
    <property type="entry name" value="RING/U-box"/>
    <property type="match status" value="1"/>
</dbReference>
<dbReference type="Proteomes" id="UP000887458">
    <property type="component" value="Unassembled WGS sequence"/>
</dbReference>
<reference evidence="6 7" key="1">
    <citation type="journal article" date="2018" name="J. Allergy Clin. Immunol.">
        <title>High-quality assembly of Dermatophagoides pteronyssinus genome and transcriptome reveals a wide range of novel allergens.</title>
        <authorList>
            <person name="Liu X.Y."/>
            <person name="Yang K.Y."/>
            <person name="Wang M.Q."/>
            <person name="Kwok J.S."/>
            <person name="Zeng X."/>
            <person name="Yang Z."/>
            <person name="Xiao X.J."/>
            <person name="Lau C.P."/>
            <person name="Li Y."/>
            <person name="Huang Z.M."/>
            <person name="Ba J.G."/>
            <person name="Yim A.K."/>
            <person name="Ouyang C.Y."/>
            <person name="Ngai S.M."/>
            <person name="Chan T.F."/>
            <person name="Leung E.L."/>
            <person name="Liu L."/>
            <person name="Liu Z.G."/>
            <person name="Tsui S.K."/>
        </authorList>
    </citation>
    <scope>NUCLEOTIDE SEQUENCE [LARGE SCALE GENOMIC DNA]</scope>
    <source>
        <strain evidence="6">Derp</strain>
    </source>
</reference>
<feature type="compositionally biased region" description="Low complexity" evidence="4">
    <location>
        <begin position="407"/>
        <end position="416"/>
    </location>
</feature>
<evidence type="ECO:0000256" key="1">
    <source>
        <dbReference type="ARBA" id="ARBA00022771"/>
    </source>
</evidence>
<evidence type="ECO:0000313" key="6">
    <source>
        <dbReference type="EMBL" id="KAH9414404.1"/>
    </source>
</evidence>
<dbReference type="InterPro" id="IPR013083">
    <property type="entry name" value="Znf_RING/FYVE/PHD"/>
</dbReference>
<sequence length="590" mass="67310">MPNQLIKIIENNIGGGFDKNNSSLNKIQISKATSSSSSSSINLAQTKKLCHHNLTKTFCYTNKRPQNHDRKSKKSSISSIRLGLKLESEYETELATTPDEECVICISAKATMQTFPCGHRVVCRKCFVKTIQMVVSQRILPLRCVICRAKVLRLKQTTTGGFCCGSFGFNRSNLSNLSSTSSSNNGNNNNSKIDLNLIHWITGGGQSEQHSQQIPIPTTTKTTKLTTIKQPINIIDKHELRQQQPIKIHKRPNSLSLQTPQTSTSSSSSSSLLRLQQTKSSPTTPTSCLTEIFNVQKALYDDWENDNNNNNQEAIIALPPIGSTSSDRIQIDDDDNDDDRQTFTQKIPYNNNTNNLVINTKNHQSDIVLTTTDTKNHHHSINQRPQVLDLESGIEWHERRLQRLLLRQQQQQQKQQSSPNYHYEQNSYRWKKQSLPISVSFPFCSPYISNDNQQQQQQHHHHLCHYYNYSFHHRKRKLSLSNGYLQYGWNNNTNNVQSIQKTQSTSSSATISAIDSMCGSSNRLSKTNQKQSKIEANFIGQRKLQYQQRSKSTRHNKKLLKNNQSIQMKLLDDVDNNRIETPDNNNNNNR</sequence>
<dbReference type="EMBL" id="NJHN03000110">
    <property type="protein sequence ID" value="KAH9414404.1"/>
    <property type="molecule type" value="Genomic_DNA"/>
</dbReference>
<keyword evidence="1 3" id="KW-0863">Zinc-finger</keyword>
<evidence type="ECO:0000313" key="7">
    <source>
        <dbReference type="Proteomes" id="UP000887458"/>
    </source>
</evidence>
<organism evidence="6 7">
    <name type="scientific">Dermatophagoides pteronyssinus</name>
    <name type="common">European house dust mite</name>
    <dbReference type="NCBI Taxonomy" id="6956"/>
    <lineage>
        <taxon>Eukaryota</taxon>
        <taxon>Metazoa</taxon>
        <taxon>Ecdysozoa</taxon>
        <taxon>Arthropoda</taxon>
        <taxon>Chelicerata</taxon>
        <taxon>Arachnida</taxon>
        <taxon>Acari</taxon>
        <taxon>Acariformes</taxon>
        <taxon>Sarcoptiformes</taxon>
        <taxon>Astigmata</taxon>
        <taxon>Psoroptidia</taxon>
        <taxon>Analgoidea</taxon>
        <taxon>Pyroglyphidae</taxon>
        <taxon>Dermatophagoidinae</taxon>
        <taxon>Dermatophagoides</taxon>
    </lineage>
</organism>
<feature type="compositionally biased region" description="Low complexity" evidence="4">
    <location>
        <begin position="254"/>
        <end position="287"/>
    </location>
</feature>
<dbReference type="Gene3D" id="3.30.40.10">
    <property type="entry name" value="Zinc/RING finger domain, C3HC4 (zinc finger)"/>
    <property type="match status" value="1"/>
</dbReference>
<gene>
    <name evidence="6" type="ORF">DERP_014425</name>
</gene>
<keyword evidence="7" id="KW-1185">Reference proteome</keyword>
<proteinExistence type="predicted"/>
<dbReference type="Pfam" id="PF13920">
    <property type="entry name" value="zf-C3HC4_3"/>
    <property type="match status" value="1"/>
</dbReference>
<feature type="compositionally biased region" description="Polar residues" evidence="4">
    <location>
        <begin position="417"/>
        <end position="427"/>
    </location>
</feature>
<accession>A0ABQ8IVQ6</accession>
<keyword evidence="2" id="KW-0862">Zinc</keyword>
<evidence type="ECO:0000256" key="3">
    <source>
        <dbReference type="PROSITE-ProRule" id="PRU00175"/>
    </source>
</evidence>
<keyword evidence="1 3" id="KW-0479">Metal-binding</keyword>
<feature type="region of interest" description="Disordered" evidence="4">
    <location>
        <begin position="407"/>
        <end position="427"/>
    </location>
</feature>
<feature type="region of interest" description="Disordered" evidence="4">
    <location>
        <begin position="236"/>
        <end position="287"/>
    </location>
</feature>
<name>A0ABQ8IVQ6_DERPT</name>
<feature type="domain" description="RING-type" evidence="5">
    <location>
        <begin position="102"/>
        <end position="148"/>
    </location>
</feature>
<evidence type="ECO:0000256" key="4">
    <source>
        <dbReference type="SAM" id="MobiDB-lite"/>
    </source>
</evidence>
<evidence type="ECO:0000256" key="2">
    <source>
        <dbReference type="ARBA" id="ARBA00022833"/>
    </source>
</evidence>
<comment type="caution">
    <text evidence="6">The sequence shown here is derived from an EMBL/GenBank/DDBJ whole genome shotgun (WGS) entry which is preliminary data.</text>
</comment>
<protein>
    <recommendedName>
        <fullName evidence="5">RING-type domain-containing protein</fullName>
    </recommendedName>
</protein>
<dbReference type="InterPro" id="IPR001841">
    <property type="entry name" value="Znf_RING"/>
</dbReference>
<evidence type="ECO:0000259" key="5">
    <source>
        <dbReference type="PROSITE" id="PS50089"/>
    </source>
</evidence>